<dbReference type="AlphaFoldDB" id="A0A9N9CA68"/>
<keyword evidence="2" id="KW-1185">Reference proteome</keyword>
<dbReference type="GO" id="GO:1904262">
    <property type="term" value="P:negative regulation of TORC1 signaling"/>
    <property type="evidence" value="ECO:0007669"/>
    <property type="project" value="TreeGrafter"/>
</dbReference>
<dbReference type="Gene3D" id="1.10.3450.30">
    <property type="match status" value="1"/>
</dbReference>
<evidence type="ECO:0000313" key="1">
    <source>
        <dbReference type="EMBL" id="CAG8594547.1"/>
    </source>
</evidence>
<sequence length="301" mass="34872">MSTCTECFQALGCFDYNAANKISNKIIKINNIGTILATITRCEQSYTSFEYLKTSKFFRRDDYLNTEFINSINNLIKSTPPIPHNEDHIDPGYLMKLCKDLKNFIRIRQEQISIYRTISTHFSNLNSDHIIDQIEACKEKAENLKLIGNLGPLGIGVERELTILGYLFKAQKEIIAYDFKNSTIFLYNAKSNLSSWKEICSQQVYPEEKPEQHQPNIISIIQDNKNNKRLSPFTTSTPGQFYDNKIGRYYYYIRIDDHVWLIIILPPEKHSIPNNAIESIMSLSKRLSGFEILNNLQKFGE</sequence>
<name>A0A9N9CA68_9GLOM</name>
<dbReference type="GO" id="GO:0034198">
    <property type="term" value="P:cellular response to amino acid starvation"/>
    <property type="evidence" value="ECO:0007669"/>
    <property type="project" value="TreeGrafter"/>
</dbReference>
<dbReference type="GO" id="GO:0061462">
    <property type="term" value="P:protein localization to lysosome"/>
    <property type="evidence" value="ECO:0007669"/>
    <property type="project" value="TreeGrafter"/>
</dbReference>
<dbReference type="Pfam" id="PF09404">
    <property type="entry name" value="C12orf66_like"/>
    <property type="match status" value="2"/>
</dbReference>
<dbReference type="Proteomes" id="UP000789706">
    <property type="component" value="Unassembled WGS sequence"/>
</dbReference>
<dbReference type="OrthoDB" id="18134at2759"/>
<evidence type="ECO:0000313" key="2">
    <source>
        <dbReference type="Proteomes" id="UP000789706"/>
    </source>
</evidence>
<proteinExistence type="predicted"/>
<dbReference type="InterPro" id="IPR018544">
    <property type="entry name" value="KICS_2"/>
</dbReference>
<organism evidence="1 2">
    <name type="scientific">Diversispora eburnea</name>
    <dbReference type="NCBI Taxonomy" id="1213867"/>
    <lineage>
        <taxon>Eukaryota</taxon>
        <taxon>Fungi</taxon>
        <taxon>Fungi incertae sedis</taxon>
        <taxon>Mucoromycota</taxon>
        <taxon>Glomeromycotina</taxon>
        <taxon>Glomeromycetes</taxon>
        <taxon>Diversisporales</taxon>
        <taxon>Diversisporaceae</taxon>
        <taxon>Diversispora</taxon>
    </lineage>
</organism>
<dbReference type="SUPFAM" id="SSF158548">
    <property type="entry name" value="FLJ32549 domain-like"/>
    <property type="match status" value="1"/>
</dbReference>
<accession>A0A9N9CA68</accession>
<gene>
    <name evidence="1" type="ORF">DEBURN_LOCUS9222</name>
</gene>
<dbReference type="SUPFAM" id="SSF160651">
    <property type="entry name" value="FLJ32549 C-terminal domain-like"/>
    <property type="match status" value="1"/>
</dbReference>
<dbReference type="GO" id="GO:0042149">
    <property type="term" value="P:cellular response to glucose starvation"/>
    <property type="evidence" value="ECO:0007669"/>
    <property type="project" value="TreeGrafter"/>
</dbReference>
<dbReference type="EMBL" id="CAJVPK010001659">
    <property type="protein sequence ID" value="CAG8594547.1"/>
    <property type="molecule type" value="Genomic_DNA"/>
</dbReference>
<reference evidence="1" key="1">
    <citation type="submission" date="2021-06" db="EMBL/GenBank/DDBJ databases">
        <authorList>
            <person name="Kallberg Y."/>
            <person name="Tangrot J."/>
            <person name="Rosling A."/>
        </authorList>
    </citation>
    <scope>NUCLEOTIDE SEQUENCE</scope>
    <source>
        <strain evidence="1">AZ414A</strain>
    </source>
</reference>
<dbReference type="PANTHER" id="PTHR31581">
    <property type="entry name" value="KICSTOR COMPLEX PROTEIN C12ORF66"/>
    <property type="match status" value="1"/>
</dbReference>
<dbReference type="PANTHER" id="PTHR31581:SF1">
    <property type="entry name" value="KICSTOR SUBUNIT 2"/>
    <property type="match status" value="1"/>
</dbReference>
<protein>
    <submittedName>
        <fullName evidence="1">4064_t:CDS:1</fullName>
    </submittedName>
</protein>
<comment type="caution">
    <text evidence="1">The sequence shown here is derived from an EMBL/GenBank/DDBJ whole genome shotgun (WGS) entry which is preliminary data.</text>
</comment>
<dbReference type="InterPro" id="IPR038060">
    <property type="entry name" value="C12orf66-like_central_sf"/>
</dbReference>